<protein>
    <submittedName>
        <fullName evidence="2">Uncharacterized protein</fullName>
    </submittedName>
</protein>
<feature type="coiled-coil region" evidence="1">
    <location>
        <begin position="8"/>
        <end position="42"/>
    </location>
</feature>
<gene>
    <name evidence="2" type="ORF">ACFSUN_13600</name>
</gene>
<accession>A0ABW5Q2D1</accession>
<dbReference type="RefSeq" id="WP_379562605.1">
    <property type="nucleotide sequence ID" value="NZ_JBHUMX010000040.1"/>
</dbReference>
<evidence type="ECO:0000313" key="3">
    <source>
        <dbReference type="Proteomes" id="UP001597451"/>
    </source>
</evidence>
<keyword evidence="3" id="KW-1185">Reference proteome</keyword>
<evidence type="ECO:0000256" key="1">
    <source>
        <dbReference type="SAM" id="Coils"/>
    </source>
</evidence>
<dbReference type="EMBL" id="JBHUMX010000040">
    <property type="protein sequence ID" value="MFD2629817.1"/>
    <property type="molecule type" value="Genomic_DNA"/>
</dbReference>
<sequence length="129" mass="15220">MDKAQWISEEDIKRYDILNKQKKELEQEMNRLKKKFHTYLNEEIGADKPGEIKRGNYQLKRQIRSSILYETELTLKKLEDANLHDFILVERKPDTEKIEAAIKLGLVEKEAFEDCKKVKATQAIVVKEV</sequence>
<comment type="caution">
    <text evidence="2">The sequence shown here is derived from an EMBL/GenBank/DDBJ whole genome shotgun (WGS) entry which is preliminary data.</text>
</comment>
<proteinExistence type="predicted"/>
<name>A0ABW5Q2D1_9BACI</name>
<reference evidence="3" key="1">
    <citation type="journal article" date="2019" name="Int. J. Syst. Evol. Microbiol.">
        <title>The Global Catalogue of Microorganisms (GCM) 10K type strain sequencing project: providing services to taxonomists for standard genome sequencing and annotation.</title>
        <authorList>
            <consortium name="The Broad Institute Genomics Platform"/>
            <consortium name="The Broad Institute Genome Sequencing Center for Infectious Disease"/>
            <person name="Wu L."/>
            <person name="Ma J."/>
        </authorList>
    </citation>
    <scope>NUCLEOTIDE SEQUENCE [LARGE SCALE GENOMIC DNA]</scope>
    <source>
        <strain evidence="3">TISTR 1858</strain>
    </source>
</reference>
<organism evidence="2 3">
    <name type="scientific">Oceanobacillus kapialis</name>
    <dbReference type="NCBI Taxonomy" id="481353"/>
    <lineage>
        <taxon>Bacteria</taxon>
        <taxon>Bacillati</taxon>
        <taxon>Bacillota</taxon>
        <taxon>Bacilli</taxon>
        <taxon>Bacillales</taxon>
        <taxon>Bacillaceae</taxon>
        <taxon>Oceanobacillus</taxon>
    </lineage>
</organism>
<keyword evidence="1" id="KW-0175">Coiled coil</keyword>
<dbReference type="Proteomes" id="UP001597451">
    <property type="component" value="Unassembled WGS sequence"/>
</dbReference>
<evidence type="ECO:0000313" key="2">
    <source>
        <dbReference type="EMBL" id="MFD2629817.1"/>
    </source>
</evidence>